<evidence type="ECO:0000313" key="3">
    <source>
        <dbReference type="Proteomes" id="UP000218334"/>
    </source>
</evidence>
<name>A0A2H3BPF0_9AGAR</name>
<dbReference type="AlphaFoldDB" id="A0A2H3BPF0"/>
<feature type="compositionally biased region" description="Basic and acidic residues" evidence="1">
    <location>
        <begin position="28"/>
        <end position="37"/>
    </location>
</feature>
<sequence length="130" mass="13881">TVQALQASIQALTLQVQSLSSKRTTAPRSDKSHHANDSCKGLGHTLDECWKLGGGRQGQYPPWWKGKRDAPLPSANLAMANASPSEAGSSALIVNNASAVDTSLLYGDSGASTHFIQNRDCFFHYLPLGE</sequence>
<accession>A0A2H3BPF0</accession>
<feature type="non-terminal residue" evidence="2">
    <location>
        <position position="130"/>
    </location>
</feature>
<protein>
    <submittedName>
        <fullName evidence="2">Uncharacterized protein</fullName>
    </submittedName>
</protein>
<evidence type="ECO:0000313" key="2">
    <source>
        <dbReference type="EMBL" id="PBK70804.1"/>
    </source>
</evidence>
<feature type="non-terminal residue" evidence="2">
    <location>
        <position position="1"/>
    </location>
</feature>
<dbReference type="EMBL" id="KZ293425">
    <property type="protein sequence ID" value="PBK70804.1"/>
    <property type="molecule type" value="Genomic_DNA"/>
</dbReference>
<gene>
    <name evidence="2" type="ORF">ARMSODRAFT_855118</name>
</gene>
<organism evidence="2 3">
    <name type="scientific">Armillaria solidipes</name>
    <dbReference type="NCBI Taxonomy" id="1076256"/>
    <lineage>
        <taxon>Eukaryota</taxon>
        <taxon>Fungi</taxon>
        <taxon>Dikarya</taxon>
        <taxon>Basidiomycota</taxon>
        <taxon>Agaricomycotina</taxon>
        <taxon>Agaricomycetes</taxon>
        <taxon>Agaricomycetidae</taxon>
        <taxon>Agaricales</taxon>
        <taxon>Marasmiineae</taxon>
        <taxon>Physalacriaceae</taxon>
        <taxon>Armillaria</taxon>
    </lineage>
</organism>
<dbReference type="Proteomes" id="UP000218334">
    <property type="component" value="Unassembled WGS sequence"/>
</dbReference>
<proteinExistence type="predicted"/>
<keyword evidence="3" id="KW-1185">Reference proteome</keyword>
<feature type="region of interest" description="Disordered" evidence="1">
    <location>
        <begin position="19"/>
        <end position="41"/>
    </location>
</feature>
<evidence type="ECO:0000256" key="1">
    <source>
        <dbReference type="SAM" id="MobiDB-lite"/>
    </source>
</evidence>
<reference evidence="3" key="1">
    <citation type="journal article" date="2017" name="Nat. Ecol. Evol.">
        <title>Genome expansion and lineage-specific genetic innovations in the forest pathogenic fungi Armillaria.</title>
        <authorList>
            <person name="Sipos G."/>
            <person name="Prasanna A.N."/>
            <person name="Walter M.C."/>
            <person name="O'Connor E."/>
            <person name="Balint B."/>
            <person name="Krizsan K."/>
            <person name="Kiss B."/>
            <person name="Hess J."/>
            <person name="Varga T."/>
            <person name="Slot J."/>
            <person name="Riley R."/>
            <person name="Boka B."/>
            <person name="Rigling D."/>
            <person name="Barry K."/>
            <person name="Lee J."/>
            <person name="Mihaltcheva S."/>
            <person name="LaButti K."/>
            <person name="Lipzen A."/>
            <person name="Waldron R."/>
            <person name="Moloney N.M."/>
            <person name="Sperisen C."/>
            <person name="Kredics L."/>
            <person name="Vagvoelgyi C."/>
            <person name="Patrignani A."/>
            <person name="Fitzpatrick D."/>
            <person name="Nagy I."/>
            <person name="Doyle S."/>
            <person name="Anderson J.B."/>
            <person name="Grigoriev I.V."/>
            <person name="Gueldener U."/>
            <person name="Muensterkoetter M."/>
            <person name="Nagy L.G."/>
        </authorList>
    </citation>
    <scope>NUCLEOTIDE SEQUENCE [LARGE SCALE GENOMIC DNA]</scope>
    <source>
        <strain evidence="3">28-4</strain>
    </source>
</reference>